<feature type="transmembrane region" description="Helical" evidence="1">
    <location>
        <begin position="282"/>
        <end position="300"/>
    </location>
</feature>
<organism evidence="3 4">
    <name type="scientific">Xanthomonas hortorum pv. hederae</name>
    <dbReference type="NCBI Taxonomy" id="453603"/>
    <lineage>
        <taxon>Bacteria</taxon>
        <taxon>Pseudomonadati</taxon>
        <taxon>Pseudomonadota</taxon>
        <taxon>Gammaproteobacteria</taxon>
        <taxon>Lysobacterales</taxon>
        <taxon>Lysobacteraceae</taxon>
        <taxon>Xanthomonas</taxon>
    </lineage>
</organism>
<dbReference type="AlphaFoldDB" id="A0A9X4H805"/>
<evidence type="ECO:0000313" key="4">
    <source>
        <dbReference type="Proteomes" id="UP001140230"/>
    </source>
</evidence>
<comment type="caution">
    <text evidence="3">The sequence shown here is derived from an EMBL/GenBank/DDBJ whole genome shotgun (WGS) entry which is preliminary data.</text>
</comment>
<dbReference type="GO" id="GO:0004175">
    <property type="term" value="F:endopeptidase activity"/>
    <property type="evidence" value="ECO:0007669"/>
    <property type="project" value="UniProtKB-ARBA"/>
</dbReference>
<dbReference type="PANTHER" id="PTHR39430:SF1">
    <property type="entry name" value="PROTEASE"/>
    <property type="match status" value="1"/>
</dbReference>
<reference evidence="3" key="2">
    <citation type="submission" date="2022-08" db="EMBL/GenBank/DDBJ databases">
        <authorList>
            <person name="Iruegas-Bocardo F."/>
            <person name="Weisberg A.J."/>
            <person name="Riutta E.R."/>
            <person name="Kilday K."/>
            <person name="Bonkowski J.C."/>
            <person name="Creswell T."/>
            <person name="Daughtrey M.L."/>
            <person name="Rane K."/>
            <person name="Grunwald N.J."/>
            <person name="Chang J.H."/>
            <person name="Putnam M.L."/>
        </authorList>
    </citation>
    <scope>NUCLEOTIDE SEQUENCE</scope>
    <source>
        <strain evidence="3">22-338</strain>
    </source>
</reference>
<dbReference type="EMBL" id="JANWTP010000056">
    <property type="protein sequence ID" value="MDC8639223.1"/>
    <property type="molecule type" value="Genomic_DNA"/>
</dbReference>
<gene>
    <name evidence="3" type="ORF">NY667_15765</name>
</gene>
<keyword evidence="3" id="KW-0378">Hydrolase</keyword>
<dbReference type="Proteomes" id="UP001140230">
    <property type="component" value="Unassembled WGS sequence"/>
</dbReference>
<feature type="transmembrane region" description="Helical" evidence="1">
    <location>
        <begin position="202"/>
        <end position="223"/>
    </location>
</feature>
<sequence>MNATTHLNAGLASPLPERKGQRIELGERGFLKPGRLRWLRAIAWAVVLFFLVAIPTGVVTRFLGGFWEKTNGPVQLAVNLVGCLVALGVYTVAVRLAEQRTPSEIALRPMLPQLSLGLLAGAAMFASAMGIMAMFGLYDIQATGPAPVWTALRKALQAGVVEELMVRAVLLRLVWRAAGPWIAFAVSCAVFGFSHLGNPNATVIAAICIALEAGVMLGAFYALTGRIWVSIGAHIAWNFTQGYVFGASVSGMALGPAIARSIPNPNMPEWLTGGAFGPEASLPGAVICLTVGLTVAWLAWRSGKFAKQ</sequence>
<proteinExistence type="predicted"/>
<keyword evidence="1" id="KW-0812">Transmembrane</keyword>
<dbReference type="GO" id="GO:0080120">
    <property type="term" value="P:CAAX-box protein maturation"/>
    <property type="evidence" value="ECO:0007669"/>
    <property type="project" value="UniProtKB-ARBA"/>
</dbReference>
<keyword evidence="3" id="KW-0482">Metalloprotease</keyword>
<feature type="transmembrane region" description="Helical" evidence="1">
    <location>
        <begin position="116"/>
        <end position="138"/>
    </location>
</feature>
<evidence type="ECO:0000259" key="2">
    <source>
        <dbReference type="Pfam" id="PF02517"/>
    </source>
</evidence>
<feature type="domain" description="CAAX prenyl protease 2/Lysostaphin resistance protein A-like" evidence="2">
    <location>
        <begin position="146"/>
        <end position="239"/>
    </location>
</feature>
<evidence type="ECO:0000256" key="1">
    <source>
        <dbReference type="SAM" id="Phobius"/>
    </source>
</evidence>
<keyword evidence="3" id="KW-0645">Protease</keyword>
<feature type="transmembrane region" description="Helical" evidence="1">
    <location>
        <begin position="41"/>
        <end position="64"/>
    </location>
</feature>
<accession>A0A9X4H805</accession>
<keyword evidence="1" id="KW-1133">Transmembrane helix</keyword>
<dbReference type="Pfam" id="PF02517">
    <property type="entry name" value="Rce1-like"/>
    <property type="match status" value="1"/>
</dbReference>
<dbReference type="InterPro" id="IPR003675">
    <property type="entry name" value="Rce1/LyrA-like_dom"/>
</dbReference>
<dbReference type="GO" id="GO:0008237">
    <property type="term" value="F:metallopeptidase activity"/>
    <property type="evidence" value="ECO:0007669"/>
    <property type="project" value="UniProtKB-KW"/>
</dbReference>
<dbReference type="PANTHER" id="PTHR39430">
    <property type="entry name" value="MEMBRANE-ASSOCIATED PROTEASE-RELATED"/>
    <property type="match status" value="1"/>
</dbReference>
<feature type="transmembrane region" description="Helical" evidence="1">
    <location>
        <begin position="76"/>
        <end position="96"/>
    </location>
</feature>
<keyword evidence="1" id="KW-0472">Membrane</keyword>
<evidence type="ECO:0000313" key="3">
    <source>
        <dbReference type="EMBL" id="MDC8639223.1"/>
    </source>
</evidence>
<name>A0A9X4H805_9XANT</name>
<reference evidence="3" key="1">
    <citation type="journal article" date="2022" name="Phytopathology">
        <title>Whole genome sequencing-based tracing of a 2022 introduction and outbreak of Xanthomonas hortorum pv. pelargonii.</title>
        <authorList>
            <person name="Iruegas Bocardo F."/>
            <person name="Weisberg A.J."/>
            <person name="Riutta E.R."/>
            <person name="Kilday K.B."/>
            <person name="Bonkowski J.C."/>
            <person name="Creswell T.C."/>
            <person name="Daughtrey M."/>
            <person name="Rane K.K."/>
            <person name="Grunwald N.J."/>
            <person name="Chang J.H."/>
            <person name="Putnam M."/>
        </authorList>
    </citation>
    <scope>NUCLEOTIDE SEQUENCE</scope>
    <source>
        <strain evidence="3">22-338</strain>
    </source>
</reference>
<protein>
    <submittedName>
        <fullName evidence="3">CPBP family intramembrane metalloprotease</fullName>
    </submittedName>
</protein>
<feature type="transmembrane region" description="Helical" evidence="1">
    <location>
        <begin position="243"/>
        <end position="262"/>
    </location>
</feature>